<dbReference type="RefSeq" id="WP_379905882.1">
    <property type="nucleotide sequence ID" value="NZ_JBHULM010000013.1"/>
</dbReference>
<sequence>MGKYDAYLVCENGHGVNDSYYSSPSFNKEFCTTCGAKTFKTCPNCGNDIQGDYKLENVIDLSGGITPVPDICKHCGKDFPWRSKKQKIKENIKTNDKNDIFLLETIMDRFHLVAKQLRQRYNERETLDIKDEYDTQDLFHSLLRIYYDDVRAEEWNPSYAGGSTRSDFLLKKEQIVIEIKKTRSSLKSKQLGEQLIIDIAKYKSHPDCKVLYCFVYDPEGYIINPRGIENDLNDDSKEMKVKVKIIPKGH</sequence>
<dbReference type="EMBL" id="JBHULM010000013">
    <property type="protein sequence ID" value="MFD2543705.1"/>
    <property type="molecule type" value="Genomic_DNA"/>
</dbReference>
<dbReference type="Pfam" id="PF18742">
    <property type="entry name" value="DpnII-MboI"/>
    <property type="match status" value="1"/>
</dbReference>
<protein>
    <submittedName>
        <fullName evidence="1">DUF2321 domain-containing protein</fullName>
    </submittedName>
</protein>
<evidence type="ECO:0000313" key="1">
    <source>
        <dbReference type="EMBL" id="MFD2543705.1"/>
    </source>
</evidence>
<name>A0ABW5K643_9FLAO</name>
<dbReference type="Pfam" id="PF10083">
    <property type="entry name" value="DUF2321"/>
    <property type="match status" value="1"/>
</dbReference>
<evidence type="ECO:0000313" key="2">
    <source>
        <dbReference type="Proteomes" id="UP001597467"/>
    </source>
</evidence>
<comment type="caution">
    <text evidence="1">The sequence shown here is derived from an EMBL/GenBank/DDBJ whole genome shotgun (WGS) entry which is preliminary data.</text>
</comment>
<accession>A0ABW5K643</accession>
<proteinExistence type="predicted"/>
<gene>
    <name evidence="1" type="ORF">ACFSSB_15340</name>
</gene>
<keyword evidence="2" id="KW-1185">Reference proteome</keyword>
<dbReference type="InterPro" id="IPR016891">
    <property type="entry name" value="DUF2321"/>
</dbReference>
<reference evidence="2" key="1">
    <citation type="journal article" date="2019" name="Int. J. Syst. Evol. Microbiol.">
        <title>The Global Catalogue of Microorganisms (GCM) 10K type strain sequencing project: providing services to taxonomists for standard genome sequencing and annotation.</title>
        <authorList>
            <consortium name="The Broad Institute Genomics Platform"/>
            <consortium name="The Broad Institute Genome Sequencing Center for Infectious Disease"/>
            <person name="Wu L."/>
            <person name="Ma J."/>
        </authorList>
    </citation>
    <scope>NUCLEOTIDE SEQUENCE [LARGE SCALE GENOMIC DNA]</scope>
    <source>
        <strain evidence="2">KCTC 42808</strain>
    </source>
</reference>
<organism evidence="1 2">
    <name type="scientific">Lacinutrix gracilariae</name>
    <dbReference type="NCBI Taxonomy" id="1747198"/>
    <lineage>
        <taxon>Bacteria</taxon>
        <taxon>Pseudomonadati</taxon>
        <taxon>Bacteroidota</taxon>
        <taxon>Flavobacteriia</taxon>
        <taxon>Flavobacteriales</taxon>
        <taxon>Flavobacteriaceae</taxon>
        <taxon>Lacinutrix</taxon>
    </lineage>
</organism>
<dbReference type="Proteomes" id="UP001597467">
    <property type="component" value="Unassembled WGS sequence"/>
</dbReference>